<evidence type="ECO:0000313" key="3">
    <source>
        <dbReference type="Proteomes" id="UP000095192"/>
    </source>
</evidence>
<organism evidence="2 3">
    <name type="scientific">Cyclospora cayetanensis</name>
    <dbReference type="NCBI Taxonomy" id="88456"/>
    <lineage>
        <taxon>Eukaryota</taxon>
        <taxon>Sar</taxon>
        <taxon>Alveolata</taxon>
        <taxon>Apicomplexa</taxon>
        <taxon>Conoidasida</taxon>
        <taxon>Coccidia</taxon>
        <taxon>Eucoccidiorida</taxon>
        <taxon>Eimeriorina</taxon>
        <taxon>Eimeriidae</taxon>
        <taxon>Cyclospora</taxon>
    </lineage>
</organism>
<name>A0A1D3D9U9_9EIME</name>
<dbReference type="VEuPathDB" id="ToxoDB:cyc_03725"/>
<evidence type="ECO:0000313" key="2">
    <source>
        <dbReference type="EMBL" id="OEH80212.1"/>
    </source>
</evidence>
<sequence>MRKRLEGVSGNASRAEEAPPLTGEAIGSQCGGLLPTFQLQIMLQEGSSSTDGTPYCLLQGIPLLQAPRRLVDLGDLGKFYCHSRFYLRGFAIHTVASPVPLRRLKMRLSAAYGPLCFTASPDREETPHTRVRKSTK</sequence>
<dbReference type="Proteomes" id="UP000095192">
    <property type="component" value="Unassembled WGS sequence"/>
</dbReference>
<dbReference type="AlphaFoldDB" id="A0A1D3D9U9"/>
<accession>A0A1D3D9U9</accession>
<keyword evidence="3" id="KW-1185">Reference proteome</keyword>
<gene>
    <name evidence="2" type="ORF">cyc_03725</name>
</gene>
<proteinExistence type="predicted"/>
<dbReference type="InParanoid" id="A0A1D3D9U9"/>
<evidence type="ECO:0000256" key="1">
    <source>
        <dbReference type="SAM" id="MobiDB-lite"/>
    </source>
</evidence>
<comment type="caution">
    <text evidence="2">The sequence shown here is derived from an EMBL/GenBank/DDBJ whole genome shotgun (WGS) entry which is preliminary data.</text>
</comment>
<reference evidence="2 3" key="1">
    <citation type="journal article" date="2016" name="BMC Genomics">
        <title>Comparative genomics reveals Cyclospora cayetanensis possesses coccidia-like metabolism and invasion components but unique surface antigens.</title>
        <authorList>
            <person name="Liu S."/>
            <person name="Wang L."/>
            <person name="Zheng H."/>
            <person name="Xu Z."/>
            <person name="Roellig D.M."/>
            <person name="Li N."/>
            <person name="Frace M.A."/>
            <person name="Tang K."/>
            <person name="Arrowood M.J."/>
            <person name="Moss D.M."/>
            <person name="Zhang L."/>
            <person name="Feng Y."/>
            <person name="Xiao L."/>
        </authorList>
    </citation>
    <scope>NUCLEOTIDE SEQUENCE [LARGE SCALE GENOMIC DNA]</scope>
    <source>
        <strain evidence="2 3">CHN_HEN01</strain>
    </source>
</reference>
<dbReference type="EMBL" id="JROU02000162">
    <property type="protein sequence ID" value="OEH80212.1"/>
    <property type="molecule type" value="Genomic_DNA"/>
</dbReference>
<feature type="region of interest" description="Disordered" evidence="1">
    <location>
        <begin position="1"/>
        <end position="21"/>
    </location>
</feature>
<protein>
    <submittedName>
        <fullName evidence="2">Uncharacterized protein</fullName>
    </submittedName>
</protein>